<dbReference type="PANTHER" id="PTHR43777:SF1">
    <property type="entry name" value="MOLYBDENUM COFACTOR CYTIDYLYLTRANSFERASE"/>
    <property type="match status" value="1"/>
</dbReference>
<dbReference type="Gene3D" id="3.90.550.10">
    <property type="entry name" value="Spore Coat Polysaccharide Biosynthesis Protein SpsA, Chain A"/>
    <property type="match status" value="1"/>
</dbReference>
<keyword evidence="5" id="KW-1185">Reference proteome</keyword>
<reference evidence="4" key="2">
    <citation type="submission" date="2020-09" db="EMBL/GenBank/DDBJ databases">
        <authorList>
            <person name="Sun Q."/>
            <person name="Zhou Y."/>
        </authorList>
    </citation>
    <scope>NUCLEOTIDE SEQUENCE</scope>
    <source>
        <strain evidence="4">CGMCC 1.15425</strain>
    </source>
</reference>
<dbReference type="PANTHER" id="PTHR43777">
    <property type="entry name" value="MOLYBDENUM COFACTOR CYTIDYLYLTRANSFERASE"/>
    <property type="match status" value="1"/>
</dbReference>
<dbReference type="InterPro" id="IPR029044">
    <property type="entry name" value="Nucleotide-diphossugar_trans"/>
</dbReference>
<dbReference type="GO" id="GO:0016779">
    <property type="term" value="F:nucleotidyltransferase activity"/>
    <property type="evidence" value="ECO:0007669"/>
    <property type="project" value="UniProtKB-ARBA"/>
</dbReference>
<reference evidence="4" key="1">
    <citation type="journal article" date="2014" name="Int. J. Syst. Evol. Microbiol.">
        <title>Complete genome sequence of Corynebacterium casei LMG S-19264T (=DSM 44701T), isolated from a smear-ripened cheese.</title>
        <authorList>
            <consortium name="US DOE Joint Genome Institute (JGI-PGF)"/>
            <person name="Walter F."/>
            <person name="Albersmeier A."/>
            <person name="Kalinowski J."/>
            <person name="Ruckert C."/>
        </authorList>
    </citation>
    <scope>NUCLEOTIDE SEQUENCE</scope>
    <source>
        <strain evidence="4">CGMCC 1.15425</strain>
    </source>
</reference>
<proteinExistence type="predicted"/>
<dbReference type="CDD" id="cd04182">
    <property type="entry name" value="GT_2_like_f"/>
    <property type="match status" value="1"/>
</dbReference>
<feature type="domain" description="MobA-like NTP transferase" evidence="3">
    <location>
        <begin position="31"/>
        <end position="190"/>
    </location>
</feature>
<dbReference type="AlphaFoldDB" id="A0A917GJ95"/>
<feature type="compositionally biased region" description="Polar residues" evidence="2">
    <location>
        <begin position="8"/>
        <end position="22"/>
    </location>
</feature>
<dbReference type="SUPFAM" id="SSF53448">
    <property type="entry name" value="Nucleotide-diphospho-sugar transferases"/>
    <property type="match status" value="1"/>
</dbReference>
<evidence type="ECO:0000259" key="3">
    <source>
        <dbReference type="Pfam" id="PF12804"/>
    </source>
</evidence>
<evidence type="ECO:0000256" key="1">
    <source>
        <dbReference type="ARBA" id="ARBA00022842"/>
    </source>
</evidence>
<organism evidence="4 5">
    <name type="scientific">Pseudohongiella nitratireducens</name>
    <dbReference type="NCBI Taxonomy" id="1768907"/>
    <lineage>
        <taxon>Bacteria</taxon>
        <taxon>Pseudomonadati</taxon>
        <taxon>Pseudomonadota</taxon>
        <taxon>Gammaproteobacteria</taxon>
        <taxon>Pseudomonadales</taxon>
        <taxon>Pseudohongiellaceae</taxon>
        <taxon>Pseudohongiella</taxon>
    </lineage>
</organism>
<evidence type="ECO:0000313" key="5">
    <source>
        <dbReference type="Proteomes" id="UP000627715"/>
    </source>
</evidence>
<dbReference type="EMBL" id="BMIY01000001">
    <property type="protein sequence ID" value="GGG48287.1"/>
    <property type="molecule type" value="Genomic_DNA"/>
</dbReference>
<sequence>MPEAPHPSSATNASGNNPPTVALTQSPKTGALLLAAGFSRRFNGCKLAARLNDGENLFTHSLKSVRSVFADILIIGREALLEQGVYDSANGLDIVLNPDAAQGMGSSLACGARMIPGDWQCAAICLADMPQLSPATLQQLIEQAREDRIILPVHNSKPGHPVIFGAQFFAALQQCRGDSGARQVIKTHQDAVIRIPVDDAGILQDIDDRDSLQRLLDASEQLS</sequence>
<accession>A0A917GJ95</accession>
<dbReference type="Pfam" id="PF12804">
    <property type="entry name" value="NTP_transf_3"/>
    <property type="match status" value="1"/>
</dbReference>
<dbReference type="RefSeq" id="WP_082866617.1">
    <property type="nucleotide sequence ID" value="NZ_BMIY01000001.1"/>
</dbReference>
<gene>
    <name evidence="4" type="ORF">GCM10011403_01670</name>
</gene>
<name>A0A917GJ95_9GAMM</name>
<feature type="region of interest" description="Disordered" evidence="2">
    <location>
        <begin position="1"/>
        <end position="22"/>
    </location>
</feature>
<comment type="caution">
    <text evidence="4">The sequence shown here is derived from an EMBL/GenBank/DDBJ whole genome shotgun (WGS) entry which is preliminary data.</text>
</comment>
<evidence type="ECO:0000256" key="2">
    <source>
        <dbReference type="SAM" id="MobiDB-lite"/>
    </source>
</evidence>
<dbReference type="Proteomes" id="UP000627715">
    <property type="component" value="Unassembled WGS sequence"/>
</dbReference>
<evidence type="ECO:0000313" key="4">
    <source>
        <dbReference type="EMBL" id="GGG48287.1"/>
    </source>
</evidence>
<protein>
    <recommendedName>
        <fullName evidence="3">MobA-like NTP transferase domain-containing protein</fullName>
    </recommendedName>
</protein>
<dbReference type="InterPro" id="IPR025877">
    <property type="entry name" value="MobA-like_NTP_Trfase"/>
</dbReference>
<keyword evidence="1" id="KW-0460">Magnesium</keyword>
<dbReference type="OrthoDB" id="5298023at2"/>